<dbReference type="Proteomes" id="UP000193317">
    <property type="component" value="Unassembled WGS sequence"/>
</dbReference>
<accession>A0A1X2E2I5</accession>
<dbReference type="PANTHER" id="PTHR23026">
    <property type="entry name" value="NADPH NITROREDUCTASE"/>
    <property type="match status" value="1"/>
</dbReference>
<name>A0A1X2E2I5_MYCSZ</name>
<dbReference type="EMBL" id="LQPW01000143">
    <property type="protein sequence ID" value="ORW94540.1"/>
    <property type="molecule type" value="Genomic_DNA"/>
</dbReference>
<comment type="caution">
    <text evidence="1">The sequence shown here is derived from an EMBL/GenBank/DDBJ whole genome shotgun (WGS) entry which is preliminary data.</text>
</comment>
<protein>
    <submittedName>
        <fullName evidence="1">NAD(P)H nitroreductase</fullName>
    </submittedName>
</protein>
<dbReference type="GO" id="GO:0016491">
    <property type="term" value="F:oxidoreductase activity"/>
    <property type="evidence" value="ECO:0007669"/>
    <property type="project" value="InterPro"/>
</dbReference>
<dbReference type="InterPro" id="IPR050627">
    <property type="entry name" value="Nitroreductase/BluB"/>
</dbReference>
<dbReference type="Gene3D" id="3.40.109.10">
    <property type="entry name" value="NADH Oxidase"/>
    <property type="match status" value="2"/>
</dbReference>
<keyword evidence="2" id="KW-1185">Reference proteome</keyword>
<dbReference type="InterPro" id="IPR000415">
    <property type="entry name" value="Nitroreductase-like"/>
</dbReference>
<dbReference type="RefSeq" id="WP_085672190.1">
    <property type="nucleotide sequence ID" value="NZ_JACKRU010000840.1"/>
</dbReference>
<organism evidence="1 2">
    <name type="scientific">Mycobacterium szulgai</name>
    <dbReference type="NCBI Taxonomy" id="1787"/>
    <lineage>
        <taxon>Bacteria</taxon>
        <taxon>Bacillati</taxon>
        <taxon>Actinomycetota</taxon>
        <taxon>Actinomycetes</taxon>
        <taxon>Mycobacteriales</taxon>
        <taxon>Mycobacteriaceae</taxon>
        <taxon>Mycobacterium</taxon>
    </lineage>
</organism>
<dbReference type="NCBIfam" id="NF047509">
    <property type="entry name" value="Rv3131_FMN_oxido"/>
    <property type="match status" value="1"/>
</dbReference>
<proteinExistence type="predicted"/>
<dbReference type="SUPFAM" id="SSF55469">
    <property type="entry name" value="FMN-dependent nitroreductase-like"/>
    <property type="match status" value="1"/>
</dbReference>
<reference evidence="1 2" key="1">
    <citation type="submission" date="2016-01" db="EMBL/GenBank/DDBJ databases">
        <title>The new phylogeny of the genus Mycobacterium.</title>
        <authorList>
            <person name="Tarcisio F."/>
            <person name="Conor M."/>
            <person name="Antonella G."/>
            <person name="Elisabetta G."/>
            <person name="Giulia F.S."/>
            <person name="Sara T."/>
            <person name="Anna F."/>
            <person name="Clotilde B."/>
            <person name="Roberto B."/>
            <person name="Veronica D.S."/>
            <person name="Fabio R."/>
            <person name="Monica P."/>
            <person name="Olivier J."/>
            <person name="Enrico T."/>
            <person name="Nicola S."/>
        </authorList>
    </citation>
    <scope>NUCLEOTIDE SEQUENCE [LARGE SCALE GENOMIC DNA]</scope>
    <source>
        <strain evidence="1 2">DSM 44166</strain>
    </source>
</reference>
<gene>
    <name evidence="1" type="ORF">AWC27_07430</name>
</gene>
<dbReference type="AlphaFoldDB" id="A0A1X2E2I5"/>
<evidence type="ECO:0000313" key="2">
    <source>
        <dbReference type="Proteomes" id="UP000193317"/>
    </source>
</evidence>
<dbReference type="OrthoDB" id="8156917at2"/>
<evidence type="ECO:0000313" key="1">
    <source>
        <dbReference type="EMBL" id="ORW94540.1"/>
    </source>
</evidence>
<sequence>MDFPDTETMRSILTLAIRAPSVYNTQPWRWRVDNQMLNLYADPSRQLPVTDPEGRDLIVSCGAALNHCAIALAAMGWRSKVHRLPDPANHDHLATIEVHADAADPVDMALAAAIPQRRTDRRYYGSWPVAAADIALMGARAARLGVTLRQVDALATLKRIVTHAVRTHMSDREYLNELTVWSGRYDSKAGVPAHNTPAHDCASPLPGRFFAGPALAQPAGASPTDDNAAILALGTSTDDRLDWLRAGEATSVVLLTATSLGLASCAVTEPLEIAATREAVRTEVFGSCCNPQMLLRVGWAPVNADPLPATPRRSLERVVEWTTAGGHAAEVD</sequence>
<dbReference type="PANTHER" id="PTHR23026:SF123">
    <property type="entry name" value="NAD(P)H NITROREDUCTASE RV3131-RELATED"/>
    <property type="match status" value="1"/>
</dbReference>